<dbReference type="CDD" id="cd05356">
    <property type="entry name" value="17beta-HSD1_like_SDR_c"/>
    <property type="match status" value="1"/>
</dbReference>
<sequence length="318" mass="35689">MEEEGICFVSKLSLVCTFIVGFQIIRFLFSYIYNNFLNVALQINSINLKETGKWAVVTGATDGIGKAYAEILAKKGLNVVLISRTLSKLEAVAKELGEKYKTVEFKTLVADFTDTQQIYHDLDKQLNGLDIGVLVNNVGMSYHHPEYFLDVKNKDEFFANLINCNIFSVTNMCKIVMPGMVERRRGVVVNVSSAAAQIPNPLLSVYSASKAYVLKFSEDLGYEYHKFGVTVQCILPGYVATNMSMIRNATWMAPSPLTYVKEAVRTIGIKEETTGYYPHSLLVDTINLLKSISPKLSRWIVFRTLANVRARALRRAVH</sequence>
<gene>
    <name evidence="6" type="ORF">PHYEVI_LOCUS1969</name>
</gene>
<evidence type="ECO:0000256" key="2">
    <source>
        <dbReference type="ARBA" id="ARBA00022857"/>
    </source>
</evidence>
<evidence type="ECO:0000256" key="1">
    <source>
        <dbReference type="ARBA" id="ARBA00006484"/>
    </source>
</evidence>
<keyword evidence="7" id="KW-1185">Reference proteome</keyword>
<reference evidence="6" key="1">
    <citation type="submission" date="2022-01" db="EMBL/GenBank/DDBJ databases">
        <authorList>
            <person name="King R."/>
        </authorList>
    </citation>
    <scope>NUCLEOTIDE SEQUENCE</scope>
</reference>
<keyword evidence="5" id="KW-0472">Membrane</keyword>
<feature type="transmembrane region" description="Helical" evidence="5">
    <location>
        <begin position="12"/>
        <end position="33"/>
    </location>
</feature>
<keyword evidence="5" id="KW-0812">Transmembrane</keyword>
<dbReference type="InterPro" id="IPR002347">
    <property type="entry name" value="SDR_fam"/>
</dbReference>
<comment type="similarity">
    <text evidence="1 4">Belongs to the short-chain dehydrogenases/reductases (SDR) family.</text>
</comment>
<dbReference type="SUPFAM" id="SSF51735">
    <property type="entry name" value="NAD(P)-binding Rossmann-fold domains"/>
    <property type="match status" value="1"/>
</dbReference>
<dbReference type="EMBL" id="OU900103">
    <property type="protein sequence ID" value="CAG9855521.1"/>
    <property type="molecule type" value="Genomic_DNA"/>
</dbReference>
<accession>A0A9N9TC92</accession>
<dbReference type="GO" id="GO:0016491">
    <property type="term" value="F:oxidoreductase activity"/>
    <property type="evidence" value="ECO:0007669"/>
    <property type="project" value="UniProtKB-KW"/>
</dbReference>
<evidence type="ECO:0000313" key="7">
    <source>
        <dbReference type="Proteomes" id="UP001153712"/>
    </source>
</evidence>
<evidence type="ECO:0000256" key="5">
    <source>
        <dbReference type="SAM" id="Phobius"/>
    </source>
</evidence>
<dbReference type="AlphaFoldDB" id="A0A9N9TC92"/>
<dbReference type="Pfam" id="PF00106">
    <property type="entry name" value="adh_short"/>
    <property type="match status" value="1"/>
</dbReference>
<dbReference type="PRINTS" id="PR00080">
    <property type="entry name" value="SDRFAMILY"/>
</dbReference>
<dbReference type="Proteomes" id="UP001153712">
    <property type="component" value="Chromosome 10"/>
</dbReference>
<evidence type="ECO:0000256" key="3">
    <source>
        <dbReference type="ARBA" id="ARBA00023002"/>
    </source>
</evidence>
<keyword evidence="2" id="KW-0521">NADP</keyword>
<dbReference type="PANTHER" id="PTHR43899:SF13">
    <property type="entry name" value="RH59310P"/>
    <property type="match status" value="1"/>
</dbReference>
<dbReference type="GO" id="GO:0005783">
    <property type="term" value="C:endoplasmic reticulum"/>
    <property type="evidence" value="ECO:0007669"/>
    <property type="project" value="TreeGrafter"/>
</dbReference>
<dbReference type="PIRSF" id="PIRSF000126">
    <property type="entry name" value="11-beta-HSD1"/>
    <property type="match status" value="1"/>
</dbReference>
<dbReference type="OrthoDB" id="5545019at2759"/>
<dbReference type="PRINTS" id="PR00081">
    <property type="entry name" value="GDHRDH"/>
</dbReference>
<name>A0A9N9TC92_PHYSR</name>
<dbReference type="PANTHER" id="PTHR43899">
    <property type="entry name" value="RH59310P"/>
    <property type="match status" value="1"/>
</dbReference>
<evidence type="ECO:0000256" key="4">
    <source>
        <dbReference type="RuleBase" id="RU000363"/>
    </source>
</evidence>
<proteinExistence type="inferred from homology"/>
<dbReference type="InterPro" id="IPR051019">
    <property type="entry name" value="VLCFA-Steroid_DH"/>
</dbReference>
<dbReference type="FunFam" id="3.40.50.720:FF:000137">
    <property type="entry name" value="Hydroxysteroid (17-beta) dehydrogenase 3"/>
    <property type="match status" value="1"/>
</dbReference>
<keyword evidence="3" id="KW-0560">Oxidoreductase</keyword>
<dbReference type="InterPro" id="IPR036291">
    <property type="entry name" value="NAD(P)-bd_dom_sf"/>
</dbReference>
<keyword evidence="5" id="KW-1133">Transmembrane helix</keyword>
<protein>
    <submittedName>
        <fullName evidence="6">Uncharacterized protein</fullName>
    </submittedName>
</protein>
<evidence type="ECO:0000313" key="6">
    <source>
        <dbReference type="EMBL" id="CAG9855521.1"/>
    </source>
</evidence>
<dbReference type="Gene3D" id="3.40.50.720">
    <property type="entry name" value="NAD(P)-binding Rossmann-like Domain"/>
    <property type="match status" value="1"/>
</dbReference>
<organism evidence="6 7">
    <name type="scientific">Phyllotreta striolata</name>
    <name type="common">Striped flea beetle</name>
    <name type="synonym">Crioceris striolata</name>
    <dbReference type="NCBI Taxonomy" id="444603"/>
    <lineage>
        <taxon>Eukaryota</taxon>
        <taxon>Metazoa</taxon>
        <taxon>Ecdysozoa</taxon>
        <taxon>Arthropoda</taxon>
        <taxon>Hexapoda</taxon>
        <taxon>Insecta</taxon>
        <taxon>Pterygota</taxon>
        <taxon>Neoptera</taxon>
        <taxon>Endopterygota</taxon>
        <taxon>Coleoptera</taxon>
        <taxon>Polyphaga</taxon>
        <taxon>Cucujiformia</taxon>
        <taxon>Chrysomeloidea</taxon>
        <taxon>Chrysomelidae</taxon>
        <taxon>Galerucinae</taxon>
        <taxon>Alticini</taxon>
        <taxon>Phyllotreta</taxon>
    </lineage>
</organism>